<dbReference type="AlphaFoldDB" id="A0A381P5X0"/>
<proteinExistence type="predicted"/>
<sequence>MLRVRAFTISLLLALLVVSCGGDGSVVSDDEGGNSDFPKVIRMIESTTNFTADDVKSIGWKAQKDFLLDYPGATTAKWGFLNAAEVGVLIYSSADEAKTLGVTAAEAQTFHNEDGEAPGDGTMDRTSCQSAGWQSAVKEISNGTSKVSASYLDPQEDAGIPPSQKMPCPVRVPTYNDYTVIGNLVMMCEGDGGKPLEPSTNCKELEKWLTK</sequence>
<protein>
    <recommendedName>
        <fullName evidence="2">Lipoprotein</fullName>
    </recommendedName>
</protein>
<dbReference type="EMBL" id="UINC01000863">
    <property type="protein sequence ID" value="SUZ62322.1"/>
    <property type="molecule type" value="Genomic_DNA"/>
</dbReference>
<gene>
    <name evidence="1" type="ORF">METZ01_LOCUS15176</name>
</gene>
<evidence type="ECO:0008006" key="2">
    <source>
        <dbReference type="Google" id="ProtNLM"/>
    </source>
</evidence>
<dbReference type="PROSITE" id="PS51257">
    <property type="entry name" value="PROKAR_LIPOPROTEIN"/>
    <property type="match status" value="1"/>
</dbReference>
<accession>A0A381P5X0</accession>
<reference evidence="1" key="1">
    <citation type="submission" date="2018-05" db="EMBL/GenBank/DDBJ databases">
        <authorList>
            <person name="Lanie J.A."/>
            <person name="Ng W.-L."/>
            <person name="Kazmierczak K.M."/>
            <person name="Andrzejewski T.M."/>
            <person name="Davidsen T.M."/>
            <person name="Wayne K.J."/>
            <person name="Tettelin H."/>
            <person name="Glass J.I."/>
            <person name="Rusch D."/>
            <person name="Podicherti R."/>
            <person name="Tsui H.-C.T."/>
            <person name="Winkler M.E."/>
        </authorList>
    </citation>
    <scope>NUCLEOTIDE SEQUENCE</scope>
</reference>
<organism evidence="1">
    <name type="scientific">marine metagenome</name>
    <dbReference type="NCBI Taxonomy" id="408172"/>
    <lineage>
        <taxon>unclassified sequences</taxon>
        <taxon>metagenomes</taxon>
        <taxon>ecological metagenomes</taxon>
    </lineage>
</organism>
<name>A0A381P5X0_9ZZZZ</name>
<evidence type="ECO:0000313" key="1">
    <source>
        <dbReference type="EMBL" id="SUZ62322.1"/>
    </source>
</evidence>